<evidence type="ECO:0000259" key="9">
    <source>
        <dbReference type="Pfam" id="PF00248"/>
    </source>
</evidence>
<evidence type="ECO:0000313" key="10">
    <source>
        <dbReference type="EMBL" id="KAJ6057918.1"/>
    </source>
</evidence>
<evidence type="ECO:0000256" key="2">
    <source>
        <dbReference type="ARBA" id="ARBA00023002"/>
    </source>
</evidence>
<evidence type="ECO:0000256" key="6">
    <source>
        <dbReference type="PIRSR" id="PIRSR000097-1"/>
    </source>
</evidence>
<dbReference type="AlphaFoldDB" id="A0AAD6IR76"/>
<feature type="site" description="Lowers pKa of active site Tyr" evidence="8">
    <location>
        <position position="81"/>
    </location>
</feature>
<dbReference type="SUPFAM" id="SSF51430">
    <property type="entry name" value="NAD(P)-linked oxidoreductase"/>
    <property type="match status" value="1"/>
</dbReference>
<dbReference type="EC" id="1.1.1.307" evidence="1"/>
<reference evidence="10" key="2">
    <citation type="submission" date="2023-01" db="EMBL/GenBank/DDBJ databases">
        <authorList>
            <person name="Petersen C."/>
        </authorList>
    </citation>
    <scope>NUCLEOTIDE SEQUENCE</scope>
    <source>
        <strain evidence="10">IBT 15450</strain>
    </source>
</reference>
<dbReference type="PRINTS" id="PR00069">
    <property type="entry name" value="ALDKETRDTASE"/>
</dbReference>
<feature type="domain" description="NADP-dependent oxidoreductase" evidence="9">
    <location>
        <begin position="19"/>
        <end position="279"/>
    </location>
</feature>
<evidence type="ECO:0000313" key="11">
    <source>
        <dbReference type="Proteomes" id="UP001219568"/>
    </source>
</evidence>
<protein>
    <recommendedName>
        <fullName evidence="1">D-xylose reductase [NAD(P)H]</fullName>
        <ecNumber evidence="1">1.1.1.307</ecNumber>
    </recommendedName>
</protein>
<comment type="catalytic activity">
    <reaction evidence="4">
        <text>xylitol + NADP(+) = D-xylose + NADPH + H(+)</text>
        <dbReference type="Rhea" id="RHEA:27445"/>
        <dbReference type="ChEBI" id="CHEBI:15378"/>
        <dbReference type="ChEBI" id="CHEBI:17151"/>
        <dbReference type="ChEBI" id="CHEBI:53455"/>
        <dbReference type="ChEBI" id="CHEBI:57783"/>
        <dbReference type="ChEBI" id="CHEBI:58349"/>
        <dbReference type="EC" id="1.1.1.307"/>
    </reaction>
</comment>
<evidence type="ECO:0000256" key="8">
    <source>
        <dbReference type="PIRSR" id="PIRSR000097-3"/>
    </source>
</evidence>
<dbReference type="InterPro" id="IPR023210">
    <property type="entry name" value="NADP_OxRdtase_dom"/>
</dbReference>
<dbReference type="InterPro" id="IPR036812">
    <property type="entry name" value="NAD(P)_OxRdtase_dom_sf"/>
</dbReference>
<comment type="catalytic activity">
    <reaction evidence="5">
        <text>xylitol + NAD(+) = D-xylose + NADH + H(+)</text>
        <dbReference type="Rhea" id="RHEA:27441"/>
        <dbReference type="ChEBI" id="CHEBI:15378"/>
        <dbReference type="ChEBI" id="CHEBI:17151"/>
        <dbReference type="ChEBI" id="CHEBI:53455"/>
        <dbReference type="ChEBI" id="CHEBI:57540"/>
        <dbReference type="ChEBI" id="CHEBI:57945"/>
        <dbReference type="EC" id="1.1.1.307"/>
    </reaction>
</comment>
<dbReference type="GO" id="GO:0016616">
    <property type="term" value="F:oxidoreductase activity, acting on the CH-OH group of donors, NAD or NADP as acceptor"/>
    <property type="evidence" value="ECO:0007669"/>
    <property type="project" value="UniProtKB-ARBA"/>
</dbReference>
<dbReference type="InterPro" id="IPR020471">
    <property type="entry name" value="AKR"/>
</dbReference>
<evidence type="ECO:0000256" key="5">
    <source>
        <dbReference type="ARBA" id="ARBA00049485"/>
    </source>
</evidence>
<dbReference type="PROSITE" id="PS00063">
    <property type="entry name" value="ALDOKETO_REDUCTASE_3"/>
    <property type="match status" value="1"/>
</dbReference>
<comment type="caution">
    <text evidence="10">The sequence shown here is derived from an EMBL/GenBank/DDBJ whole genome shotgun (WGS) entry which is preliminary data.</text>
</comment>
<dbReference type="PIRSF" id="PIRSF000097">
    <property type="entry name" value="AKR"/>
    <property type="match status" value="1"/>
</dbReference>
<dbReference type="Gene3D" id="3.20.20.100">
    <property type="entry name" value="NADP-dependent oxidoreductase domain"/>
    <property type="match status" value="1"/>
</dbReference>
<evidence type="ECO:0000256" key="3">
    <source>
        <dbReference type="ARBA" id="ARBA00025065"/>
    </source>
</evidence>
<keyword evidence="11" id="KW-1185">Reference proteome</keyword>
<name>A0AAD6IR76_PENCN</name>
<comment type="function">
    <text evidence="3">Catalyzes the initial reaction in the xylose utilization pathway by reducing D-xylose into xylitol. Xylose is a major component of hemicelluloses such as xylan. Most fungi utilize D-xylose via three enzymatic reactions, xylose reductase (XR), xylitol dehydrogenase (XDH), and xylulokinase, to form xylulose 5-phosphate, which enters pentose phosphate pathway.</text>
</comment>
<dbReference type="InterPro" id="IPR018170">
    <property type="entry name" value="Aldo/ket_reductase_CS"/>
</dbReference>
<dbReference type="EMBL" id="JAQJZL010000001">
    <property type="protein sequence ID" value="KAJ6057918.1"/>
    <property type="molecule type" value="Genomic_DNA"/>
</dbReference>
<feature type="active site" description="Proton donor" evidence="6">
    <location>
        <position position="52"/>
    </location>
</feature>
<reference evidence="10" key="1">
    <citation type="journal article" date="2023" name="IMA Fungus">
        <title>Comparative genomic study of the Penicillium genus elucidates a diverse pangenome and 15 lateral gene transfer events.</title>
        <authorList>
            <person name="Petersen C."/>
            <person name="Sorensen T."/>
            <person name="Nielsen M.R."/>
            <person name="Sondergaard T.E."/>
            <person name="Sorensen J.L."/>
            <person name="Fitzpatrick D.A."/>
            <person name="Frisvad J.C."/>
            <person name="Nielsen K.L."/>
        </authorList>
    </citation>
    <scope>NUCLEOTIDE SEQUENCE</scope>
    <source>
        <strain evidence="10">IBT 15450</strain>
    </source>
</reference>
<dbReference type="Proteomes" id="UP001219568">
    <property type="component" value="Unassembled WGS sequence"/>
</dbReference>
<dbReference type="PROSITE" id="PS00798">
    <property type="entry name" value="ALDOKETO_REDUCTASE_1"/>
    <property type="match status" value="1"/>
</dbReference>
<dbReference type="FunFam" id="3.20.20.100:FF:000002">
    <property type="entry name" value="2,5-diketo-D-gluconic acid reductase A"/>
    <property type="match status" value="1"/>
</dbReference>
<evidence type="ECO:0000256" key="4">
    <source>
        <dbReference type="ARBA" id="ARBA00047534"/>
    </source>
</evidence>
<gene>
    <name evidence="10" type="ORF">N7460_001192</name>
</gene>
<dbReference type="Pfam" id="PF00248">
    <property type="entry name" value="Aldo_ket_red"/>
    <property type="match status" value="1"/>
</dbReference>
<keyword evidence="2" id="KW-0560">Oxidoreductase</keyword>
<evidence type="ECO:0000256" key="1">
    <source>
        <dbReference type="ARBA" id="ARBA00012845"/>
    </source>
</evidence>
<dbReference type="PANTHER" id="PTHR11732">
    <property type="entry name" value="ALDO/KETO REDUCTASE"/>
    <property type="match status" value="1"/>
</dbReference>
<accession>A0AAD6IR76</accession>
<evidence type="ECO:0000256" key="7">
    <source>
        <dbReference type="PIRSR" id="PIRSR000097-2"/>
    </source>
</evidence>
<sequence>MAELPQSFKLNTGAEIPALGLGTWQSKPGEVRAAVKHALQSGYRHIDAAYCYGNEEEVGIGLLDTFKSGAVKREDVFVTTKLWCTYHTRVEENFEKSLKALGLEYIDLYLMHWPVAMNPEGNHENFPTLGDGSRDLMPGRSHVETYKDMEKLLGNGKVKAIGVANYSLRYLKELLSQSSITPAVNQIENHVLLPQQEIVDFCREHSIHVTAYSPLGSNGSPLMQLPVIENLATYRNVSPAVILLSWHVSCGRSVLAKSITPSRIEQNKCLVNLGRKELEAINIFIQSLAKNQGFTRYVYPAFGVDFGFPDKQ</sequence>
<organism evidence="10 11">
    <name type="scientific">Penicillium canescens</name>
    <dbReference type="NCBI Taxonomy" id="5083"/>
    <lineage>
        <taxon>Eukaryota</taxon>
        <taxon>Fungi</taxon>
        <taxon>Dikarya</taxon>
        <taxon>Ascomycota</taxon>
        <taxon>Pezizomycotina</taxon>
        <taxon>Eurotiomycetes</taxon>
        <taxon>Eurotiomycetidae</taxon>
        <taxon>Eurotiales</taxon>
        <taxon>Aspergillaceae</taxon>
        <taxon>Penicillium</taxon>
    </lineage>
</organism>
<proteinExistence type="predicted"/>
<feature type="binding site" evidence="7">
    <location>
        <position position="112"/>
    </location>
    <ligand>
        <name>substrate</name>
    </ligand>
</feature>